<reference evidence="4 5" key="1">
    <citation type="submission" date="2020-05" db="EMBL/GenBank/DDBJ databases">
        <authorList>
            <person name="Campoy J."/>
            <person name="Schneeberger K."/>
            <person name="Spophaly S."/>
        </authorList>
    </citation>
    <scope>NUCLEOTIDE SEQUENCE [LARGE SCALE GENOMIC DNA]</scope>
    <source>
        <strain evidence="4">PruArmRojPasFocal</strain>
    </source>
</reference>
<protein>
    <recommendedName>
        <fullName evidence="6">Vinorine synthase</fullName>
    </recommendedName>
</protein>
<sequence>MNVQVEVISKEIIKPSSPTPNPLRHYKLSFLDQLTPPSYTSLVFFYEFNGETQPAINEVSKKLKKSLAKVLTLFYPLAGRVKIDDHFVDCNDEGIAYLEAQVTNCRLCDFLNNPLPDELNKFIPFAQDEHIANEIALGVQLNMFEGGFAIGLCTSHKLADLLCMLMFTKTWAAIARDEVEIQRPQYVSATLFPPKGITSYNWGAGIATKKVTKRFVFDASTIEDLRAKYTGLQNGEKQPSPVEALSAFMWRRFVEATKDDHADENKLHSLIHSVDLRPLIDPPLSPYSFGNIYGNSLTAPFLSSGDDDDGDQESSYGMVRRVREAISKIDKDFVKRLQHGDEQLSLIGRLAQSASKGEVVTSYHSSLCQFPLYDNDFGWGRPIWVSLPPLPVKDIIVFLDTKEPGGVEAYVSLAKEVMTKFESDTYLRRRVGTGRVGSASSCLIHQPARFNQVVTFHTRNQASVIRKPTQTKLMKLGSGSVCSVCF</sequence>
<dbReference type="InterPro" id="IPR023213">
    <property type="entry name" value="CAT-like_dom_sf"/>
</dbReference>
<keyword evidence="2" id="KW-0808">Transferase</keyword>
<keyword evidence="3" id="KW-0012">Acyltransferase</keyword>
<comment type="similarity">
    <text evidence="1">Belongs to the plant acyltransferase family.</text>
</comment>
<dbReference type="PANTHER" id="PTHR31623">
    <property type="entry name" value="F21J9.9"/>
    <property type="match status" value="1"/>
</dbReference>
<evidence type="ECO:0000313" key="4">
    <source>
        <dbReference type="EMBL" id="CAB4277090.1"/>
    </source>
</evidence>
<dbReference type="AlphaFoldDB" id="A0A6J5UKL8"/>
<accession>A0A6J5UKL8</accession>
<dbReference type="Proteomes" id="UP000507222">
    <property type="component" value="Unassembled WGS sequence"/>
</dbReference>
<name>A0A6J5UKL8_PRUAR</name>
<gene>
    <name evidence="4" type="ORF">CURHAP_LOCUS26555</name>
</gene>
<dbReference type="PANTHER" id="PTHR31623:SF46">
    <property type="entry name" value="VINORINE SYNTHASE-LIKE"/>
    <property type="match status" value="1"/>
</dbReference>
<evidence type="ECO:0000313" key="5">
    <source>
        <dbReference type="Proteomes" id="UP000507222"/>
    </source>
</evidence>
<evidence type="ECO:0000256" key="2">
    <source>
        <dbReference type="ARBA" id="ARBA00022679"/>
    </source>
</evidence>
<evidence type="ECO:0000256" key="3">
    <source>
        <dbReference type="ARBA" id="ARBA00023315"/>
    </source>
</evidence>
<evidence type="ECO:0008006" key="6">
    <source>
        <dbReference type="Google" id="ProtNLM"/>
    </source>
</evidence>
<proteinExistence type="inferred from homology"/>
<dbReference type="EMBL" id="CAEKDK010000004">
    <property type="protein sequence ID" value="CAB4277090.1"/>
    <property type="molecule type" value="Genomic_DNA"/>
</dbReference>
<dbReference type="Pfam" id="PF02458">
    <property type="entry name" value="Transferase"/>
    <property type="match status" value="1"/>
</dbReference>
<evidence type="ECO:0000256" key="1">
    <source>
        <dbReference type="ARBA" id="ARBA00009861"/>
    </source>
</evidence>
<dbReference type="Gene3D" id="3.30.559.10">
    <property type="entry name" value="Chloramphenicol acetyltransferase-like domain"/>
    <property type="match status" value="2"/>
</dbReference>
<organism evidence="4 5">
    <name type="scientific">Prunus armeniaca</name>
    <name type="common">Apricot</name>
    <name type="synonym">Armeniaca vulgaris</name>
    <dbReference type="NCBI Taxonomy" id="36596"/>
    <lineage>
        <taxon>Eukaryota</taxon>
        <taxon>Viridiplantae</taxon>
        <taxon>Streptophyta</taxon>
        <taxon>Embryophyta</taxon>
        <taxon>Tracheophyta</taxon>
        <taxon>Spermatophyta</taxon>
        <taxon>Magnoliopsida</taxon>
        <taxon>eudicotyledons</taxon>
        <taxon>Gunneridae</taxon>
        <taxon>Pentapetalae</taxon>
        <taxon>rosids</taxon>
        <taxon>fabids</taxon>
        <taxon>Rosales</taxon>
        <taxon>Rosaceae</taxon>
        <taxon>Amygdaloideae</taxon>
        <taxon>Amygdaleae</taxon>
        <taxon>Prunus</taxon>
    </lineage>
</organism>
<dbReference type="GO" id="GO:0016746">
    <property type="term" value="F:acyltransferase activity"/>
    <property type="evidence" value="ECO:0007669"/>
    <property type="project" value="UniProtKB-KW"/>
</dbReference>